<feature type="chain" id="PRO_5013257139" evidence="1">
    <location>
        <begin position="29"/>
        <end position="189"/>
    </location>
</feature>
<evidence type="ECO:0000256" key="1">
    <source>
        <dbReference type="SAM" id="SignalP"/>
    </source>
</evidence>
<evidence type="ECO:0000313" key="2">
    <source>
        <dbReference type="EMBL" id="OWY90633.1"/>
    </source>
</evidence>
<protein>
    <submittedName>
        <fullName evidence="2">RxLR effector protein</fullName>
    </submittedName>
</protein>
<keyword evidence="3" id="KW-1185">Reference proteome</keyword>
<keyword evidence="1" id="KW-0732">Signal</keyword>
<dbReference type="EMBL" id="NBNE01022404">
    <property type="protein sequence ID" value="OWY90633.1"/>
    <property type="molecule type" value="Genomic_DNA"/>
</dbReference>
<organism evidence="2 3">
    <name type="scientific">Phytophthora megakarya</name>
    <dbReference type="NCBI Taxonomy" id="4795"/>
    <lineage>
        <taxon>Eukaryota</taxon>
        <taxon>Sar</taxon>
        <taxon>Stramenopiles</taxon>
        <taxon>Oomycota</taxon>
        <taxon>Peronosporomycetes</taxon>
        <taxon>Peronosporales</taxon>
        <taxon>Peronosporaceae</taxon>
        <taxon>Phytophthora</taxon>
    </lineage>
</organism>
<feature type="signal peptide" evidence="1">
    <location>
        <begin position="1"/>
        <end position="28"/>
    </location>
</feature>
<name>A0A225UCA7_9STRA</name>
<reference evidence="3" key="1">
    <citation type="submission" date="2017-03" db="EMBL/GenBank/DDBJ databases">
        <title>Phytopthora megakarya and P. palmivora, two closely related causual agents of cacao black pod achieved similar genome size and gene model numbers by different mechanisms.</title>
        <authorList>
            <person name="Ali S."/>
            <person name="Shao J."/>
            <person name="Larry D.J."/>
            <person name="Kronmiller B."/>
            <person name="Shen D."/>
            <person name="Strem M.D."/>
            <person name="Melnick R.L."/>
            <person name="Guiltinan M.J."/>
            <person name="Tyler B.M."/>
            <person name="Meinhardt L.W."/>
            <person name="Bailey B.A."/>
        </authorList>
    </citation>
    <scope>NUCLEOTIDE SEQUENCE [LARGE SCALE GENOMIC DNA]</scope>
    <source>
        <strain evidence="3">zdho120</strain>
    </source>
</reference>
<gene>
    <name evidence="2" type="ORF">PHMEG_00041159</name>
</gene>
<comment type="caution">
    <text evidence="2">The sequence shown here is derived from an EMBL/GenBank/DDBJ whole genome shotgun (WGS) entry which is preliminary data.</text>
</comment>
<proteinExistence type="predicted"/>
<dbReference type="AlphaFoldDB" id="A0A225UCA7"/>
<accession>A0A225UCA7</accession>
<evidence type="ECO:0000313" key="3">
    <source>
        <dbReference type="Proteomes" id="UP000198211"/>
    </source>
</evidence>
<sequence length="189" mass="21640">MAPTRRTAVSVYILVLTVGLLLECSVTAHLDQTTEMVELRQARLPGACEKSKTNMRFLRDSDIDGDAAIETRHKEERGPVFENAVQIPLNKLIFKLAWWEKRSPQFILDAFEKSRIPPKVFHVLLWVEYVQKYKSKVGGGAVFNEAYVAEKLNDFVSPMLRPAVFEAMKKSPQLKAYGQRLEKLVYKPE</sequence>
<dbReference type="Proteomes" id="UP000198211">
    <property type="component" value="Unassembled WGS sequence"/>
</dbReference>